<dbReference type="Proteomes" id="UP000800038">
    <property type="component" value="Unassembled WGS sequence"/>
</dbReference>
<comment type="subcellular location">
    <subcellularLocation>
        <location evidence="1 10">Nucleus</location>
    </subcellularLocation>
</comment>
<keyword evidence="8 10" id="KW-0539">Nucleus</keyword>
<dbReference type="SUPFAM" id="SSF140718">
    <property type="entry name" value="Mediator hinge subcomplex-like"/>
    <property type="match status" value="1"/>
</dbReference>
<name>A0A6A5S6P6_9PLEO</name>
<evidence type="ECO:0000256" key="9">
    <source>
        <dbReference type="ARBA" id="ARBA00025687"/>
    </source>
</evidence>
<evidence type="ECO:0000256" key="10">
    <source>
        <dbReference type="RuleBase" id="RU366036"/>
    </source>
</evidence>
<comment type="similarity">
    <text evidence="2 10">Belongs to the Mediator complex subunit 21 family.</text>
</comment>
<evidence type="ECO:0000256" key="11">
    <source>
        <dbReference type="SAM" id="Coils"/>
    </source>
</evidence>
<dbReference type="PANTHER" id="PTHR13381:SF0">
    <property type="entry name" value="MEDIATOR OF RNA POLYMERASE II TRANSCRIPTION SUBUNIT 21"/>
    <property type="match status" value="1"/>
</dbReference>
<comment type="function">
    <text evidence="9 10">Component of the Mediator complex, a coactivator involved in the regulated transcription of nearly all RNA polymerase II-dependent genes. Mediator functions as a bridge to convey information from gene-specific regulatory proteins to the basal RNA polymerase II transcription machinery. Mediator is recruited to promoters by direct interactions with regulatory proteins and serves as a scaffold for the assembly of a functional preinitiation complex with RNA polymerase II and the general transcription factors.</text>
</comment>
<feature type="compositionally biased region" description="Polar residues" evidence="12">
    <location>
        <begin position="57"/>
        <end position="67"/>
    </location>
</feature>
<evidence type="ECO:0000256" key="4">
    <source>
        <dbReference type="ARBA" id="ARBA00019691"/>
    </source>
</evidence>
<dbReference type="AlphaFoldDB" id="A0A6A5S6P6"/>
<feature type="region of interest" description="Disordered" evidence="12">
    <location>
        <begin position="50"/>
        <end position="78"/>
    </location>
</feature>
<feature type="coiled-coil region" evidence="11">
    <location>
        <begin position="114"/>
        <end position="141"/>
    </location>
</feature>
<evidence type="ECO:0000256" key="6">
    <source>
        <dbReference type="ARBA" id="ARBA00023159"/>
    </source>
</evidence>
<reference evidence="13" key="1">
    <citation type="journal article" date="2020" name="Stud. Mycol.">
        <title>101 Dothideomycetes genomes: a test case for predicting lifestyles and emergence of pathogens.</title>
        <authorList>
            <person name="Haridas S."/>
            <person name="Albert R."/>
            <person name="Binder M."/>
            <person name="Bloem J."/>
            <person name="Labutti K."/>
            <person name="Salamov A."/>
            <person name="Andreopoulos B."/>
            <person name="Baker S."/>
            <person name="Barry K."/>
            <person name="Bills G."/>
            <person name="Bluhm B."/>
            <person name="Cannon C."/>
            <person name="Castanera R."/>
            <person name="Culley D."/>
            <person name="Daum C."/>
            <person name="Ezra D."/>
            <person name="Gonzalez J."/>
            <person name="Henrissat B."/>
            <person name="Kuo A."/>
            <person name="Liang C."/>
            <person name="Lipzen A."/>
            <person name="Lutzoni F."/>
            <person name="Magnuson J."/>
            <person name="Mondo S."/>
            <person name="Nolan M."/>
            <person name="Ohm R."/>
            <person name="Pangilinan J."/>
            <person name="Park H.-J."/>
            <person name="Ramirez L."/>
            <person name="Alfaro M."/>
            <person name="Sun H."/>
            <person name="Tritt A."/>
            <person name="Yoshinaga Y."/>
            <person name="Zwiers L.-H."/>
            <person name="Turgeon B."/>
            <person name="Goodwin S."/>
            <person name="Spatafora J."/>
            <person name="Crous P."/>
            <person name="Grigoriev I."/>
        </authorList>
    </citation>
    <scope>NUCLEOTIDE SEQUENCE</scope>
    <source>
        <strain evidence="13">CBS 161.51</strain>
    </source>
</reference>
<dbReference type="EMBL" id="ML976235">
    <property type="protein sequence ID" value="KAF1935782.1"/>
    <property type="molecule type" value="Genomic_DNA"/>
</dbReference>
<dbReference type="PANTHER" id="PTHR13381">
    <property type="entry name" value="RNA POLYMERASE II HOLOENZYME COMPONENT SRB7"/>
    <property type="match status" value="1"/>
</dbReference>
<evidence type="ECO:0000256" key="1">
    <source>
        <dbReference type="ARBA" id="ARBA00004123"/>
    </source>
</evidence>
<evidence type="ECO:0000256" key="2">
    <source>
        <dbReference type="ARBA" id="ARBA00005770"/>
    </source>
</evidence>
<dbReference type="GO" id="GO:0016592">
    <property type="term" value="C:mediator complex"/>
    <property type="evidence" value="ECO:0007669"/>
    <property type="project" value="UniProtKB-UniRule"/>
</dbReference>
<evidence type="ECO:0000256" key="7">
    <source>
        <dbReference type="ARBA" id="ARBA00023163"/>
    </source>
</evidence>
<protein>
    <recommendedName>
        <fullName evidence="4 10">Mediator of RNA polymerase II transcription subunit 21</fullName>
    </recommendedName>
</protein>
<dbReference type="GO" id="GO:0003712">
    <property type="term" value="F:transcription coregulator activity"/>
    <property type="evidence" value="ECO:0007669"/>
    <property type="project" value="TreeGrafter"/>
</dbReference>
<dbReference type="GO" id="GO:0006357">
    <property type="term" value="P:regulation of transcription by RNA polymerase II"/>
    <property type="evidence" value="ECO:0007669"/>
    <property type="project" value="TreeGrafter"/>
</dbReference>
<dbReference type="Gene3D" id="6.10.280.10">
    <property type="entry name" value="Mediator complex, subunit Med21"/>
    <property type="match status" value="1"/>
</dbReference>
<gene>
    <name evidence="13" type="ORF">EJ02DRAFT_460072</name>
</gene>
<evidence type="ECO:0000256" key="8">
    <source>
        <dbReference type="ARBA" id="ARBA00023242"/>
    </source>
</evidence>
<organism evidence="13 14">
    <name type="scientific">Clathrospora elynae</name>
    <dbReference type="NCBI Taxonomy" id="706981"/>
    <lineage>
        <taxon>Eukaryota</taxon>
        <taxon>Fungi</taxon>
        <taxon>Dikarya</taxon>
        <taxon>Ascomycota</taxon>
        <taxon>Pezizomycotina</taxon>
        <taxon>Dothideomycetes</taxon>
        <taxon>Pleosporomycetidae</taxon>
        <taxon>Pleosporales</taxon>
        <taxon>Diademaceae</taxon>
        <taxon>Clathrospora</taxon>
    </lineage>
</organism>
<evidence type="ECO:0000313" key="13">
    <source>
        <dbReference type="EMBL" id="KAF1935782.1"/>
    </source>
</evidence>
<evidence type="ECO:0000256" key="5">
    <source>
        <dbReference type="ARBA" id="ARBA00023015"/>
    </source>
</evidence>
<sequence length="160" mass="17867">MADILTQLQDELDLLLNVMARSLANIKQNAPPSIPPGQQRLDSFAELEARNAAENAQSTANPSQLTQAPGPATPAAVSPDQFRKDIKEWAHDITIKEGQIEHLIAHLPGLDMSEEEQVQKMKELQKELEELEVERVQAVKEKGMLLRMVEDRIVGVGRMR</sequence>
<keyword evidence="7 10" id="KW-0804">Transcription</keyword>
<dbReference type="OrthoDB" id="526653at2759"/>
<keyword evidence="5 10" id="KW-0805">Transcription regulation</keyword>
<dbReference type="InterPro" id="IPR037212">
    <property type="entry name" value="Med7/Med21-like"/>
</dbReference>
<comment type="subunit">
    <text evidence="3 10">Component of the Mediator complex.</text>
</comment>
<evidence type="ECO:0000256" key="3">
    <source>
        <dbReference type="ARBA" id="ARBA00011837"/>
    </source>
</evidence>
<keyword evidence="6 10" id="KW-0010">Activator</keyword>
<proteinExistence type="inferred from homology"/>
<keyword evidence="11" id="KW-0175">Coiled coil</keyword>
<keyword evidence="14" id="KW-1185">Reference proteome</keyword>
<evidence type="ECO:0000256" key="12">
    <source>
        <dbReference type="SAM" id="MobiDB-lite"/>
    </source>
</evidence>
<dbReference type="InterPro" id="IPR021384">
    <property type="entry name" value="Mediator_Med21"/>
</dbReference>
<accession>A0A6A5S6P6</accession>
<evidence type="ECO:0000313" key="14">
    <source>
        <dbReference type="Proteomes" id="UP000800038"/>
    </source>
</evidence>
<dbReference type="Pfam" id="PF11221">
    <property type="entry name" value="Med21"/>
    <property type="match status" value="1"/>
</dbReference>